<feature type="domain" description="DUF4064" evidence="2">
    <location>
        <begin position="3"/>
        <end position="110"/>
    </location>
</feature>
<keyword evidence="4" id="KW-1185">Reference proteome</keyword>
<dbReference type="Pfam" id="PF13273">
    <property type="entry name" value="DUF4064"/>
    <property type="match status" value="1"/>
</dbReference>
<evidence type="ECO:0000313" key="3">
    <source>
        <dbReference type="EMBL" id="MFC4559535.1"/>
    </source>
</evidence>
<comment type="caution">
    <text evidence="3">The sequence shown here is derived from an EMBL/GenBank/DDBJ whole genome shotgun (WGS) entry which is preliminary data.</text>
</comment>
<organism evidence="3 4">
    <name type="scientific">Virgibacillus kekensis</name>
    <dbReference type="NCBI Taxonomy" id="202261"/>
    <lineage>
        <taxon>Bacteria</taxon>
        <taxon>Bacillati</taxon>
        <taxon>Bacillota</taxon>
        <taxon>Bacilli</taxon>
        <taxon>Bacillales</taxon>
        <taxon>Bacillaceae</taxon>
        <taxon>Virgibacillus</taxon>
    </lineage>
</organism>
<protein>
    <submittedName>
        <fullName evidence="3">DUF4064 domain-containing protein</fullName>
    </submittedName>
</protein>
<keyword evidence="1" id="KW-0812">Transmembrane</keyword>
<evidence type="ECO:0000313" key="4">
    <source>
        <dbReference type="Proteomes" id="UP001595989"/>
    </source>
</evidence>
<dbReference type="InterPro" id="IPR025273">
    <property type="entry name" value="DUF4064"/>
</dbReference>
<accession>A0ABV9DKZ9</accession>
<name>A0ABV9DKZ9_9BACI</name>
<reference evidence="4" key="1">
    <citation type="journal article" date="2019" name="Int. J. Syst. Evol. Microbiol.">
        <title>The Global Catalogue of Microorganisms (GCM) 10K type strain sequencing project: providing services to taxonomists for standard genome sequencing and annotation.</title>
        <authorList>
            <consortium name="The Broad Institute Genomics Platform"/>
            <consortium name="The Broad Institute Genome Sequencing Center for Infectious Disease"/>
            <person name="Wu L."/>
            <person name="Ma J."/>
        </authorList>
    </citation>
    <scope>NUCLEOTIDE SEQUENCE [LARGE SCALE GENOMIC DNA]</scope>
    <source>
        <strain evidence="4">CGMCC 4.7426</strain>
    </source>
</reference>
<dbReference type="RefSeq" id="WP_390297885.1">
    <property type="nucleotide sequence ID" value="NZ_JBHSFU010000009.1"/>
</dbReference>
<dbReference type="EMBL" id="JBHSFU010000009">
    <property type="protein sequence ID" value="MFC4559535.1"/>
    <property type="molecule type" value="Genomic_DNA"/>
</dbReference>
<evidence type="ECO:0000256" key="1">
    <source>
        <dbReference type="SAM" id="Phobius"/>
    </source>
</evidence>
<feature type="transmembrane region" description="Helical" evidence="1">
    <location>
        <begin position="7"/>
        <end position="30"/>
    </location>
</feature>
<feature type="transmembrane region" description="Helical" evidence="1">
    <location>
        <begin position="100"/>
        <end position="126"/>
    </location>
</feature>
<proteinExistence type="predicted"/>
<sequence>MSRIGEMVLTIIGVILYFILALLGGATVWISNNEELWRGASEQMIQQDPQLTAANLDDVMGMIGNGGWFLLIVSVIGAILGIVAAVLLKGDKKPKAAGILLIVTAVVGAIVTFGAGIISGLFYLIAGIMALARRSEPKQSITIE</sequence>
<feature type="transmembrane region" description="Helical" evidence="1">
    <location>
        <begin position="68"/>
        <end position="88"/>
    </location>
</feature>
<keyword evidence="1" id="KW-1133">Transmembrane helix</keyword>
<gene>
    <name evidence="3" type="ORF">ACFO3D_15150</name>
</gene>
<dbReference type="Proteomes" id="UP001595989">
    <property type="component" value="Unassembled WGS sequence"/>
</dbReference>
<evidence type="ECO:0000259" key="2">
    <source>
        <dbReference type="Pfam" id="PF13273"/>
    </source>
</evidence>
<keyword evidence="1" id="KW-0472">Membrane</keyword>